<gene>
    <name evidence="1" type="ORF">LARV_00763</name>
</gene>
<dbReference type="RefSeq" id="WP_075072392.1">
    <property type="nucleotide sequence ID" value="NZ_DF967972.1"/>
</dbReference>
<sequence>MNCQWTYVSPKTRRYGRPVDLGTADGIKERCRSRILAESIDVAWTLIGPEDGFTPNKSIVEFTSR</sequence>
<dbReference type="Proteomes" id="UP000055060">
    <property type="component" value="Unassembled WGS sequence"/>
</dbReference>
<protein>
    <submittedName>
        <fullName evidence="1">Uncharacterized protein</fullName>
    </submittedName>
</protein>
<dbReference type="EMBL" id="DF967972">
    <property type="protein sequence ID" value="GAP13022.1"/>
    <property type="molecule type" value="Genomic_DNA"/>
</dbReference>
<proteinExistence type="predicted"/>
<organism evidence="1">
    <name type="scientific">Longilinea arvoryzae</name>
    <dbReference type="NCBI Taxonomy" id="360412"/>
    <lineage>
        <taxon>Bacteria</taxon>
        <taxon>Bacillati</taxon>
        <taxon>Chloroflexota</taxon>
        <taxon>Anaerolineae</taxon>
        <taxon>Anaerolineales</taxon>
        <taxon>Anaerolineaceae</taxon>
        <taxon>Longilinea</taxon>
    </lineage>
</organism>
<evidence type="ECO:0000313" key="2">
    <source>
        <dbReference type="Proteomes" id="UP000055060"/>
    </source>
</evidence>
<reference evidence="1" key="1">
    <citation type="submission" date="2015-07" db="EMBL/GenBank/DDBJ databases">
        <title>Draft Genome Sequences of Anaerolinea thermolimosa IMO-1, Bellilinea caldifistulae GOMI-1, Leptolinea tardivitalis YMTK-2, Levilinea saccharolytica KIBI-1,Longilinea arvoryzae KOME-1, Previously Described as Members of the Anaerolineaceae (Chloroflexi).</title>
        <authorList>
            <person name="Sekiguchi Y."/>
            <person name="Ohashi A."/>
            <person name="Matsuura N."/>
            <person name="Tourlousse M.D."/>
        </authorList>
    </citation>
    <scope>NUCLEOTIDE SEQUENCE [LARGE SCALE GENOMIC DNA]</scope>
    <source>
        <strain evidence="1">KOME-1</strain>
    </source>
</reference>
<dbReference type="AlphaFoldDB" id="A0A0S7B7H2"/>
<name>A0A0S7B7H2_9CHLR</name>
<accession>A0A0S7B7H2</accession>
<evidence type="ECO:0000313" key="1">
    <source>
        <dbReference type="EMBL" id="GAP13022.1"/>
    </source>
</evidence>
<keyword evidence="2" id="KW-1185">Reference proteome</keyword>